<gene>
    <name evidence="4" type="ORF">ACFPN2_24910</name>
</gene>
<keyword evidence="1" id="KW-1133">Transmembrane helix</keyword>
<dbReference type="RefSeq" id="WP_380601659.1">
    <property type="nucleotide sequence ID" value="NZ_JBHSDU010000014.1"/>
</dbReference>
<dbReference type="InterPro" id="IPR012373">
    <property type="entry name" value="Ferrdict_sens_TM"/>
</dbReference>
<sequence length="352" mass="39199">MSDVGSRPSATTVAEASAWFIEFRTGELNQLERDRFTQWIRMSPHHIRAYLQVAEAWAALPAADAQDRFDIEAMIAAARGAPENVVVLPSRPVRAGAVQRSRKSIRSLAAVVCLCALIPLVWLAMREANVYRTGIGEQRTLRLADGSTVELNARSAIRVKLSTGERRVVLLEGQALFKVAKDPQRPFVVDGGRAQVRAVGTEFDVYRKPDRTTVTVVEGRVAVWQTTPRWQVLGQDTADAQPKQFMLAAGEQLAVAPKQLKKHEDVDVAASTAWTQNRLVFEDTPLSDVADEFNRYNNQRLVIVDAELQRVGISGRYSSTDPTALIEFLRAQPALQVVETSEEIQVSRRDRR</sequence>
<dbReference type="EMBL" id="JBHSDU010000014">
    <property type="protein sequence ID" value="MFC4312347.1"/>
    <property type="molecule type" value="Genomic_DNA"/>
</dbReference>
<dbReference type="PANTHER" id="PTHR30273">
    <property type="entry name" value="PERIPLASMIC SIGNAL SENSOR AND SIGMA FACTOR ACTIVATOR FECR-RELATED"/>
    <property type="match status" value="1"/>
</dbReference>
<name>A0ABV8SZ60_9GAMM</name>
<evidence type="ECO:0000259" key="2">
    <source>
        <dbReference type="Pfam" id="PF04773"/>
    </source>
</evidence>
<keyword evidence="1" id="KW-0472">Membrane</keyword>
<feature type="domain" description="FecR N-terminal" evidence="3">
    <location>
        <begin position="15"/>
        <end position="54"/>
    </location>
</feature>
<comment type="caution">
    <text evidence="4">The sequence shown here is derived from an EMBL/GenBank/DDBJ whole genome shotgun (WGS) entry which is preliminary data.</text>
</comment>
<feature type="domain" description="FecR protein" evidence="2">
    <location>
        <begin position="130"/>
        <end position="221"/>
    </location>
</feature>
<dbReference type="Gene3D" id="3.55.50.30">
    <property type="match status" value="1"/>
</dbReference>
<evidence type="ECO:0000313" key="4">
    <source>
        <dbReference type="EMBL" id="MFC4312347.1"/>
    </source>
</evidence>
<dbReference type="Pfam" id="PF16220">
    <property type="entry name" value="DUF4880"/>
    <property type="match status" value="1"/>
</dbReference>
<organism evidence="4 5">
    <name type="scientific">Steroidobacter flavus</name>
    <dbReference type="NCBI Taxonomy" id="1842136"/>
    <lineage>
        <taxon>Bacteria</taxon>
        <taxon>Pseudomonadati</taxon>
        <taxon>Pseudomonadota</taxon>
        <taxon>Gammaproteobacteria</taxon>
        <taxon>Steroidobacterales</taxon>
        <taxon>Steroidobacteraceae</taxon>
        <taxon>Steroidobacter</taxon>
    </lineage>
</organism>
<dbReference type="Gene3D" id="2.60.120.1440">
    <property type="match status" value="1"/>
</dbReference>
<evidence type="ECO:0000256" key="1">
    <source>
        <dbReference type="SAM" id="Phobius"/>
    </source>
</evidence>
<accession>A0ABV8SZ60</accession>
<keyword evidence="5" id="KW-1185">Reference proteome</keyword>
<dbReference type="InterPro" id="IPR032623">
    <property type="entry name" value="FecR_N"/>
</dbReference>
<proteinExistence type="predicted"/>
<dbReference type="Pfam" id="PF04773">
    <property type="entry name" value="FecR"/>
    <property type="match status" value="1"/>
</dbReference>
<dbReference type="PANTHER" id="PTHR30273:SF2">
    <property type="entry name" value="PROTEIN FECR"/>
    <property type="match status" value="1"/>
</dbReference>
<keyword evidence="1" id="KW-0812">Transmembrane</keyword>
<protein>
    <submittedName>
        <fullName evidence="4">FecR family protein</fullName>
    </submittedName>
</protein>
<dbReference type="PIRSF" id="PIRSF018266">
    <property type="entry name" value="FecR"/>
    <property type="match status" value="1"/>
</dbReference>
<dbReference type="InterPro" id="IPR006860">
    <property type="entry name" value="FecR"/>
</dbReference>
<feature type="transmembrane region" description="Helical" evidence="1">
    <location>
        <begin position="108"/>
        <end position="125"/>
    </location>
</feature>
<evidence type="ECO:0000259" key="3">
    <source>
        <dbReference type="Pfam" id="PF16220"/>
    </source>
</evidence>
<evidence type="ECO:0000313" key="5">
    <source>
        <dbReference type="Proteomes" id="UP001595904"/>
    </source>
</evidence>
<dbReference type="Proteomes" id="UP001595904">
    <property type="component" value="Unassembled WGS sequence"/>
</dbReference>
<reference evidence="5" key="1">
    <citation type="journal article" date="2019" name="Int. J. Syst. Evol. Microbiol.">
        <title>The Global Catalogue of Microorganisms (GCM) 10K type strain sequencing project: providing services to taxonomists for standard genome sequencing and annotation.</title>
        <authorList>
            <consortium name="The Broad Institute Genomics Platform"/>
            <consortium name="The Broad Institute Genome Sequencing Center for Infectious Disease"/>
            <person name="Wu L."/>
            <person name="Ma J."/>
        </authorList>
    </citation>
    <scope>NUCLEOTIDE SEQUENCE [LARGE SCALE GENOMIC DNA]</scope>
    <source>
        <strain evidence="5">CGMCC 1.10759</strain>
    </source>
</reference>